<dbReference type="AlphaFoldDB" id="A0A494XRX1"/>
<evidence type="ECO:0000313" key="8">
    <source>
        <dbReference type="EMBL" id="RKP53378.1"/>
    </source>
</evidence>
<evidence type="ECO:0000256" key="1">
    <source>
        <dbReference type="ARBA" id="ARBA00001933"/>
    </source>
</evidence>
<dbReference type="InterPro" id="IPR036052">
    <property type="entry name" value="TrpB-like_PALP_sf"/>
</dbReference>
<dbReference type="InterPro" id="IPR001926">
    <property type="entry name" value="TrpB-like_PALP"/>
</dbReference>
<comment type="caution">
    <text evidence="8">The sequence shown here is derived from an EMBL/GenBank/DDBJ whole genome shotgun (WGS) entry which is preliminary data.</text>
</comment>
<evidence type="ECO:0000256" key="4">
    <source>
        <dbReference type="ARBA" id="ARBA00022898"/>
    </source>
</evidence>
<reference evidence="8 9" key="1">
    <citation type="submission" date="2018-10" db="EMBL/GenBank/DDBJ databases">
        <title>Robbsia sp. DHC34, isolated from soil.</title>
        <authorList>
            <person name="Gao Z.-H."/>
            <person name="Qiu L.-H."/>
        </authorList>
    </citation>
    <scope>NUCLEOTIDE SEQUENCE [LARGE SCALE GENOMIC DNA]</scope>
    <source>
        <strain evidence="8 9">DHC34</strain>
    </source>
</reference>
<organism evidence="8 9">
    <name type="scientific">Pararobbsia silviterrae</name>
    <dbReference type="NCBI Taxonomy" id="1792498"/>
    <lineage>
        <taxon>Bacteria</taxon>
        <taxon>Pseudomonadati</taxon>
        <taxon>Pseudomonadota</taxon>
        <taxon>Betaproteobacteria</taxon>
        <taxon>Burkholderiales</taxon>
        <taxon>Burkholderiaceae</taxon>
        <taxon>Pararobbsia</taxon>
    </lineage>
</organism>
<keyword evidence="9" id="KW-1185">Reference proteome</keyword>
<evidence type="ECO:0000256" key="6">
    <source>
        <dbReference type="ARBA" id="ARBA00049406"/>
    </source>
</evidence>
<dbReference type="GO" id="GO:0009097">
    <property type="term" value="P:isoleucine biosynthetic process"/>
    <property type="evidence" value="ECO:0007669"/>
    <property type="project" value="TreeGrafter"/>
</dbReference>
<dbReference type="GO" id="GO:0004794">
    <property type="term" value="F:threonine deaminase activity"/>
    <property type="evidence" value="ECO:0007669"/>
    <property type="project" value="TreeGrafter"/>
</dbReference>
<dbReference type="PANTHER" id="PTHR48078">
    <property type="entry name" value="THREONINE DEHYDRATASE, MITOCHONDRIAL-RELATED"/>
    <property type="match status" value="1"/>
</dbReference>
<dbReference type="OrthoDB" id="9811476at2"/>
<evidence type="ECO:0000256" key="5">
    <source>
        <dbReference type="ARBA" id="ARBA00023239"/>
    </source>
</evidence>
<dbReference type="GO" id="GO:0006565">
    <property type="term" value="P:L-serine catabolic process"/>
    <property type="evidence" value="ECO:0007669"/>
    <property type="project" value="TreeGrafter"/>
</dbReference>
<keyword evidence="4" id="KW-0663">Pyridoxal phosphate</keyword>
<evidence type="ECO:0000259" key="7">
    <source>
        <dbReference type="Pfam" id="PF00291"/>
    </source>
</evidence>
<dbReference type="Pfam" id="PF00291">
    <property type="entry name" value="PALP"/>
    <property type="match status" value="1"/>
</dbReference>
<dbReference type="GO" id="GO:0006567">
    <property type="term" value="P:L-threonine catabolic process"/>
    <property type="evidence" value="ECO:0007669"/>
    <property type="project" value="TreeGrafter"/>
</dbReference>
<feature type="domain" description="Tryptophan synthase beta chain-like PALP" evidence="7">
    <location>
        <begin position="4"/>
        <end position="289"/>
    </location>
</feature>
<sequence length="314" mass="33187">MKLHSRTPLVLHRELSSPEQRIWLKLENLQPCGSYKLRGIGALCQHAHLEGKRRLIAPSGGNAGVAAAYAGRELGMGVEVIVPTTTPEATRARIRALGADVLVFGDAWDQSNALALERAGEMNAQYIPAFDHPIIWEGHSTLIDEIVDELPTVDAVVASVGGGGLISGVMLGLERYRRSDCRVIAVETEGAASFHAALAAGHPVDIGRITSIAKSLGALQVAAWPVTAIEAFPYRSLVLSDAEAIAGTIRYADEARQLVEPACGVSLAVAYQHHVCLDGARDVVVVVCGGVSISATQIAAWKAEQIGAGIRWAA</sequence>
<accession>A0A494XRX1</accession>
<dbReference type="SUPFAM" id="SSF53686">
    <property type="entry name" value="Tryptophan synthase beta subunit-like PLP-dependent enzymes"/>
    <property type="match status" value="1"/>
</dbReference>
<comment type="catalytic activity">
    <reaction evidence="6">
        <text>L-serine = pyruvate + NH4(+)</text>
        <dbReference type="Rhea" id="RHEA:19169"/>
        <dbReference type="ChEBI" id="CHEBI:15361"/>
        <dbReference type="ChEBI" id="CHEBI:28938"/>
        <dbReference type="ChEBI" id="CHEBI:33384"/>
        <dbReference type="EC" id="4.3.1.17"/>
    </reaction>
</comment>
<evidence type="ECO:0000256" key="3">
    <source>
        <dbReference type="ARBA" id="ARBA00012093"/>
    </source>
</evidence>
<dbReference type="Proteomes" id="UP000270342">
    <property type="component" value="Unassembled WGS sequence"/>
</dbReference>
<evidence type="ECO:0000313" key="9">
    <source>
        <dbReference type="Proteomes" id="UP000270342"/>
    </source>
</evidence>
<dbReference type="PANTHER" id="PTHR48078:SF2">
    <property type="entry name" value="CATABOLIC L-SERINE_THREONINE DEHYDRATASE"/>
    <property type="match status" value="1"/>
</dbReference>
<name>A0A494XRX1_9BURK</name>
<dbReference type="InterPro" id="IPR050147">
    <property type="entry name" value="Ser/Thr_Dehydratase"/>
</dbReference>
<keyword evidence="5" id="KW-0456">Lyase</keyword>
<gene>
    <name evidence="8" type="ORF">D7S86_16815</name>
</gene>
<dbReference type="RefSeq" id="WP_121088006.1">
    <property type="nucleotide sequence ID" value="NZ_RBZU01000007.1"/>
</dbReference>
<protein>
    <recommendedName>
        <fullName evidence="3">L-serine ammonia-lyase</fullName>
        <ecNumber evidence="3">4.3.1.17</ecNumber>
    </recommendedName>
</protein>
<comment type="similarity">
    <text evidence="2">Belongs to the serine/threonine dehydratase family.</text>
</comment>
<dbReference type="EC" id="4.3.1.17" evidence="3"/>
<dbReference type="Gene3D" id="3.40.50.1100">
    <property type="match status" value="2"/>
</dbReference>
<comment type="cofactor">
    <cofactor evidence="1">
        <name>pyridoxal 5'-phosphate</name>
        <dbReference type="ChEBI" id="CHEBI:597326"/>
    </cofactor>
</comment>
<proteinExistence type="inferred from homology"/>
<evidence type="ECO:0000256" key="2">
    <source>
        <dbReference type="ARBA" id="ARBA00010869"/>
    </source>
</evidence>
<dbReference type="GO" id="GO:0003941">
    <property type="term" value="F:L-serine ammonia-lyase activity"/>
    <property type="evidence" value="ECO:0007669"/>
    <property type="project" value="UniProtKB-EC"/>
</dbReference>
<dbReference type="EMBL" id="RBZU01000007">
    <property type="protein sequence ID" value="RKP53378.1"/>
    <property type="molecule type" value="Genomic_DNA"/>
</dbReference>